<gene>
    <name evidence="2" type="ORF">R5A26_00220</name>
</gene>
<dbReference type="Pfam" id="PF12697">
    <property type="entry name" value="Abhydrolase_6"/>
    <property type="match status" value="1"/>
</dbReference>
<dbReference type="InterPro" id="IPR000073">
    <property type="entry name" value="AB_hydrolase_1"/>
</dbReference>
<keyword evidence="2" id="KW-0378">Hydrolase</keyword>
<name>A0ABU4F199_9ACTN</name>
<protein>
    <submittedName>
        <fullName evidence="2">Alpha/beta hydrolase</fullName>
    </submittedName>
</protein>
<sequence length="269" mass="28680">MTEANSIQTFVTSADGTRISVTVTGQGRPLVLVHGSLSTSADWQRVADSLADHMTTYAIDRRGYGSSGDAAAYSVERERDDVVAVLQLAGPAAILFGHSFGGFLAGSLALNHVPAAAILYEPPFFPPGPVAGEEALAAYDSLLADGDLDEALALGMRAFVQAPEADISAFRSSPAWKTRTTLAPTWAREMHALDAFDSERAPFARITCPTLALRGEYSPDWLREGTRLFQKALPDARLVDLPGQGHDAAETAPSLLAREVLNFVRTLPA</sequence>
<feature type="domain" description="AB hydrolase-1" evidence="1">
    <location>
        <begin position="30"/>
        <end position="258"/>
    </location>
</feature>
<comment type="caution">
    <text evidence="2">The sequence shown here is derived from an EMBL/GenBank/DDBJ whole genome shotgun (WGS) entry which is preliminary data.</text>
</comment>
<keyword evidence="3" id="KW-1185">Reference proteome</keyword>
<dbReference type="GO" id="GO:0016787">
    <property type="term" value="F:hydrolase activity"/>
    <property type="evidence" value="ECO:0007669"/>
    <property type="project" value="UniProtKB-KW"/>
</dbReference>
<dbReference type="SUPFAM" id="SSF53474">
    <property type="entry name" value="alpha/beta-Hydrolases"/>
    <property type="match status" value="1"/>
</dbReference>
<dbReference type="RefSeq" id="WP_266879882.1">
    <property type="nucleotide sequence ID" value="NZ_JAPEMW010000003.1"/>
</dbReference>
<evidence type="ECO:0000313" key="2">
    <source>
        <dbReference type="EMBL" id="MDV7214369.1"/>
    </source>
</evidence>
<evidence type="ECO:0000313" key="3">
    <source>
        <dbReference type="Proteomes" id="UP001187346"/>
    </source>
</evidence>
<dbReference type="InterPro" id="IPR029058">
    <property type="entry name" value="AB_hydrolase_fold"/>
</dbReference>
<organism evidence="2 3">
    <name type="scientific">Streptomyces prunicolor</name>
    <dbReference type="NCBI Taxonomy" id="67348"/>
    <lineage>
        <taxon>Bacteria</taxon>
        <taxon>Bacillati</taxon>
        <taxon>Actinomycetota</taxon>
        <taxon>Actinomycetes</taxon>
        <taxon>Kitasatosporales</taxon>
        <taxon>Streptomycetaceae</taxon>
        <taxon>Streptomyces</taxon>
    </lineage>
</organism>
<reference evidence="2 3" key="1">
    <citation type="submission" date="2023-10" db="EMBL/GenBank/DDBJ databases">
        <title>Characterization of rhizosphere-enriched actinobacteria from wheat plants lab-grown on chernevaya soil.</title>
        <authorList>
            <person name="Tikhonova E.N."/>
            <person name="Konopkin A."/>
            <person name="Kravchenko I.K."/>
        </authorList>
    </citation>
    <scope>NUCLEOTIDE SEQUENCE [LARGE SCALE GENOMIC DNA]</scope>
    <source>
        <strain evidence="2 3">RR29</strain>
    </source>
</reference>
<dbReference type="Proteomes" id="UP001187346">
    <property type="component" value="Unassembled WGS sequence"/>
</dbReference>
<dbReference type="EMBL" id="JAWMAJ010000001">
    <property type="protein sequence ID" value="MDV7214369.1"/>
    <property type="molecule type" value="Genomic_DNA"/>
</dbReference>
<dbReference type="PANTHER" id="PTHR43194:SF2">
    <property type="entry name" value="PEROXISOMAL MEMBRANE PROTEIN LPX1"/>
    <property type="match status" value="1"/>
</dbReference>
<proteinExistence type="predicted"/>
<evidence type="ECO:0000259" key="1">
    <source>
        <dbReference type="Pfam" id="PF12697"/>
    </source>
</evidence>
<dbReference type="InterPro" id="IPR050228">
    <property type="entry name" value="Carboxylesterase_BioH"/>
</dbReference>
<accession>A0ABU4F199</accession>
<dbReference type="PANTHER" id="PTHR43194">
    <property type="entry name" value="HYDROLASE ALPHA/BETA FOLD FAMILY"/>
    <property type="match status" value="1"/>
</dbReference>
<dbReference type="Gene3D" id="3.40.50.1820">
    <property type="entry name" value="alpha/beta hydrolase"/>
    <property type="match status" value="1"/>
</dbReference>